<dbReference type="PANTHER" id="PTHR33168">
    <property type="entry name" value="STRESS INDUCED PROTEIN-RELATED"/>
    <property type="match status" value="1"/>
</dbReference>
<reference evidence="1" key="1">
    <citation type="submission" date="2018-02" db="EMBL/GenBank/DDBJ databases">
        <authorList>
            <person name="Cohen D.B."/>
            <person name="Kent A.D."/>
        </authorList>
    </citation>
    <scope>NUCLEOTIDE SEQUENCE</scope>
</reference>
<gene>
    <name evidence="1" type="ORF">FSB_LOCUS33985</name>
</gene>
<protein>
    <submittedName>
        <fullName evidence="1">Uncharacterized protein</fullName>
    </submittedName>
</protein>
<name>A0A2N9H2U8_FAGSY</name>
<sequence>MGIKKWLNPRSESIQLGRSYEQSNYNNKTQTQPVWHVFWKKIKRDKKKFPSSHITMQANYDPETYSKNFDKGMGSLEPDNLSRSFSARFADPSSVLRMHSLLDLD</sequence>
<dbReference type="AlphaFoldDB" id="A0A2N9H2U8"/>
<organism evidence="1">
    <name type="scientific">Fagus sylvatica</name>
    <name type="common">Beechnut</name>
    <dbReference type="NCBI Taxonomy" id="28930"/>
    <lineage>
        <taxon>Eukaryota</taxon>
        <taxon>Viridiplantae</taxon>
        <taxon>Streptophyta</taxon>
        <taxon>Embryophyta</taxon>
        <taxon>Tracheophyta</taxon>
        <taxon>Spermatophyta</taxon>
        <taxon>Magnoliopsida</taxon>
        <taxon>eudicotyledons</taxon>
        <taxon>Gunneridae</taxon>
        <taxon>Pentapetalae</taxon>
        <taxon>rosids</taxon>
        <taxon>fabids</taxon>
        <taxon>Fagales</taxon>
        <taxon>Fagaceae</taxon>
        <taxon>Fagus</taxon>
    </lineage>
</organism>
<dbReference type="EMBL" id="OIVN01002746">
    <property type="protein sequence ID" value="SPD06103.1"/>
    <property type="molecule type" value="Genomic_DNA"/>
</dbReference>
<proteinExistence type="predicted"/>
<evidence type="ECO:0000313" key="1">
    <source>
        <dbReference type="EMBL" id="SPD06103.1"/>
    </source>
</evidence>
<accession>A0A2N9H2U8</accession>